<dbReference type="InterPro" id="IPR013083">
    <property type="entry name" value="Znf_RING/FYVE/PHD"/>
</dbReference>
<dbReference type="PROSITE" id="PS50089">
    <property type="entry name" value="ZF_RING_2"/>
    <property type="match status" value="1"/>
</dbReference>
<evidence type="ECO:0000313" key="2">
    <source>
        <dbReference type="Proteomes" id="UP000069272"/>
    </source>
</evidence>
<dbReference type="STRING" id="7167.A0A182FW93"/>
<dbReference type="Proteomes" id="UP000069272">
    <property type="component" value="Chromosome 3R"/>
</dbReference>
<organism evidence="1 2">
    <name type="scientific">Anopheles albimanus</name>
    <name type="common">New world malaria mosquito</name>
    <dbReference type="NCBI Taxonomy" id="7167"/>
    <lineage>
        <taxon>Eukaryota</taxon>
        <taxon>Metazoa</taxon>
        <taxon>Ecdysozoa</taxon>
        <taxon>Arthropoda</taxon>
        <taxon>Hexapoda</taxon>
        <taxon>Insecta</taxon>
        <taxon>Pterygota</taxon>
        <taxon>Neoptera</taxon>
        <taxon>Endopterygota</taxon>
        <taxon>Diptera</taxon>
        <taxon>Nematocera</taxon>
        <taxon>Culicoidea</taxon>
        <taxon>Culicidae</taxon>
        <taxon>Anophelinae</taxon>
        <taxon>Anopheles</taxon>
    </lineage>
</organism>
<dbReference type="GO" id="GO:0005634">
    <property type="term" value="C:nucleus"/>
    <property type="evidence" value="ECO:0007669"/>
    <property type="project" value="TreeGrafter"/>
</dbReference>
<reference evidence="1 2" key="1">
    <citation type="journal article" date="2017" name="G3 (Bethesda)">
        <title>The Physical Genome Mapping of Anopheles albimanus Corrected Scaffold Misassemblies and Identified Interarm Rearrangements in Genus Anopheles.</title>
        <authorList>
            <person name="Artemov G.N."/>
            <person name="Peery A.N."/>
            <person name="Jiang X."/>
            <person name="Tu Z."/>
            <person name="Stegniy V.N."/>
            <person name="Sharakhova M.V."/>
            <person name="Sharakhov I.V."/>
        </authorList>
    </citation>
    <scope>NUCLEOTIDE SEQUENCE [LARGE SCALE GENOMIC DNA]</scope>
    <source>
        <strain evidence="1 2">ALBI9_A</strain>
    </source>
</reference>
<reference evidence="1" key="2">
    <citation type="submission" date="2022-08" db="UniProtKB">
        <authorList>
            <consortium name="EnsemblMetazoa"/>
        </authorList>
    </citation>
    <scope>IDENTIFICATION</scope>
    <source>
        <strain evidence="1">STECLA/ALBI9_A</strain>
    </source>
</reference>
<dbReference type="SUPFAM" id="SSF57903">
    <property type="entry name" value="FYVE/PHD zinc finger"/>
    <property type="match status" value="1"/>
</dbReference>
<dbReference type="InterPro" id="IPR051188">
    <property type="entry name" value="PHD-type_Zinc_Finger"/>
</dbReference>
<evidence type="ECO:0000313" key="1">
    <source>
        <dbReference type="EnsemblMetazoa" id="AALB010829-PA"/>
    </source>
</evidence>
<dbReference type="Pfam" id="PF13771">
    <property type="entry name" value="zf-HC5HC2H"/>
    <property type="match status" value="1"/>
</dbReference>
<dbReference type="InterPro" id="IPR001841">
    <property type="entry name" value="Znf_RING"/>
</dbReference>
<dbReference type="PROSITE" id="PS51805">
    <property type="entry name" value="EPHD"/>
    <property type="match status" value="1"/>
</dbReference>
<dbReference type="AlphaFoldDB" id="A0A182FW93"/>
<dbReference type="InterPro" id="IPR034732">
    <property type="entry name" value="EPHD"/>
</dbReference>
<dbReference type="PANTHER" id="PTHR12420">
    <property type="entry name" value="PHD FINGER PROTEIN"/>
    <property type="match status" value="1"/>
</dbReference>
<dbReference type="EnsemblMetazoa" id="AALB010829-RA">
    <property type="protein sequence ID" value="AALB010829-PA"/>
    <property type="gene ID" value="AALB010829"/>
</dbReference>
<accession>A0A182FW93</accession>
<name>A0A182FW93_ANOAL</name>
<dbReference type="VEuPathDB" id="VectorBase:AALB010829"/>
<dbReference type="Gene3D" id="3.30.40.10">
    <property type="entry name" value="Zinc/RING finger domain, C3HC4 (zinc finger)"/>
    <property type="match status" value="2"/>
</dbReference>
<sequence>MNPSATLFNVSYATDAKFKLNVLRTPSGARCDICLLSEWNPLRYGEFIEKTYNKGTNTLRCHYFCLLSGSRILQRGTAYSGIAGFLIRDIQDSLKETCNKLCAYCGQKAASVLCSREGCDRWYHYVCGYKNYCVTQFCGQFNSYCHAHLPAEQQKAHPTEGAGCEICYDRLPAPGDAECNGVAIIRASCNSECPAGMYHRECLQRYAYTSGYNFQCPNCYDKKFNEFAALCGIFVPQREAAWEREAGAFKDLHKRRCTADDCDKDKGQQRRGAPSILVGCKVCGGALKHRSCTKLPDPNSYVCSICKDEQFVKLL</sequence>
<keyword evidence="2" id="KW-1185">Reference proteome</keyword>
<protein>
    <submittedName>
        <fullName evidence="1">Uncharacterized protein</fullName>
    </submittedName>
</protein>
<dbReference type="PANTHER" id="PTHR12420:SF42">
    <property type="entry name" value="G2_M PHASE-SPECIFIC E3 UBIQUITIN-PROTEIN LIGASE"/>
    <property type="match status" value="1"/>
</dbReference>
<dbReference type="VEuPathDB" id="VectorBase:AALB20_038532"/>
<dbReference type="InterPro" id="IPR011011">
    <property type="entry name" value="Znf_FYVE_PHD"/>
</dbReference>
<proteinExistence type="predicted"/>